<dbReference type="GO" id="GO:0071972">
    <property type="term" value="F:peptidoglycan L,D-transpeptidase activity"/>
    <property type="evidence" value="ECO:0007669"/>
    <property type="project" value="TreeGrafter"/>
</dbReference>
<dbReference type="InterPro" id="IPR050979">
    <property type="entry name" value="LD-transpeptidase"/>
</dbReference>
<dbReference type="PROSITE" id="PS52029">
    <property type="entry name" value="LD_TPASE"/>
    <property type="match status" value="1"/>
</dbReference>
<feature type="signal peptide" evidence="8">
    <location>
        <begin position="1"/>
        <end position="42"/>
    </location>
</feature>
<feature type="active site" description="Proton donor/acceptor" evidence="6">
    <location>
        <position position="224"/>
    </location>
</feature>
<evidence type="ECO:0000259" key="9">
    <source>
        <dbReference type="PROSITE" id="PS52029"/>
    </source>
</evidence>
<dbReference type="InterPro" id="IPR005490">
    <property type="entry name" value="LD_TPept_cat_dom"/>
</dbReference>
<dbReference type="PANTHER" id="PTHR30582:SF33">
    <property type="entry name" value="EXPORTED PROTEIN"/>
    <property type="match status" value="1"/>
</dbReference>
<dbReference type="InterPro" id="IPR038063">
    <property type="entry name" value="Transpep_catalytic_dom"/>
</dbReference>
<dbReference type="GO" id="GO:0008360">
    <property type="term" value="P:regulation of cell shape"/>
    <property type="evidence" value="ECO:0007669"/>
    <property type="project" value="UniProtKB-UniRule"/>
</dbReference>
<evidence type="ECO:0000256" key="6">
    <source>
        <dbReference type="PROSITE-ProRule" id="PRU01373"/>
    </source>
</evidence>
<feature type="chain" id="PRO_5040833861" evidence="8">
    <location>
        <begin position="43"/>
        <end position="259"/>
    </location>
</feature>
<dbReference type="GO" id="GO:0071555">
    <property type="term" value="P:cell wall organization"/>
    <property type="evidence" value="ECO:0007669"/>
    <property type="project" value="UniProtKB-UniRule"/>
</dbReference>
<evidence type="ECO:0000256" key="7">
    <source>
        <dbReference type="SAM" id="MobiDB-lite"/>
    </source>
</evidence>
<dbReference type="Proteomes" id="UP001146468">
    <property type="component" value="Unassembled WGS sequence"/>
</dbReference>
<feature type="domain" description="L,D-TPase catalytic" evidence="9">
    <location>
        <begin position="151"/>
        <end position="259"/>
    </location>
</feature>
<dbReference type="Pfam" id="PF03734">
    <property type="entry name" value="YkuD"/>
    <property type="match status" value="1"/>
</dbReference>
<keyword evidence="4 6" id="KW-0573">Peptidoglycan synthesis</keyword>
<sequence>MFGNNLPPKHTRAHRTTRRFGSFVAAAGLAVGLIAAPAVANAQPNLSSNVSSSSPFLQQAERSLQAASMTLNNNARNAVWDARNALRAQATALSGGNKAQEKQFHDSIDRMVEGMAPGLIAERTPKPAPAPAPAPKPAPAPNQPAGCAPTARACVDIANQRTWLQENGKVTYGPVRMSSGKPGQETPKGFHRVNRKVKDEISYEFNNAPMPFATYFTYNGIAFHQGDPSIKSAGCIRMYRNDAQHYFNNLRIGDQVHVF</sequence>
<dbReference type="GO" id="GO:0016740">
    <property type="term" value="F:transferase activity"/>
    <property type="evidence" value="ECO:0007669"/>
    <property type="project" value="UniProtKB-KW"/>
</dbReference>
<dbReference type="CDD" id="cd16913">
    <property type="entry name" value="YkuD_like"/>
    <property type="match status" value="1"/>
</dbReference>
<keyword evidence="5 6" id="KW-0961">Cell wall biogenesis/degradation</keyword>
<dbReference type="AlphaFoldDB" id="A0A9X3LU76"/>
<evidence type="ECO:0000256" key="3">
    <source>
        <dbReference type="ARBA" id="ARBA00022960"/>
    </source>
</evidence>
<keyword evidence="3 6" id="KW-0133">Cell shape</keyword>
<dbReference type="PANTHER" id="PTHR30582">
    <property type="entry name" value="L,D-TRANSPEPTIDASE"/>
    <property type="match status" value="1"/>
</dbReference>
<reference evidence="10" key="1">
    <citation type="submission" date="2022-02" db="EMBL/GenBank/DDBJ databases">
        <title>Corynebacterium sp. from urogenital microbiome.</title>
        <authorList>
            <person name="Cappelli E.A."/>
            <person name="Ribeiro T.G."/>
            <person name="Peixe L."/>
        </authorList>
    </citation>
    <scope>NUCLEOTIDE SEQUENCE</scope>
    <source>
        <strain evidence="10">C8Ua_172</strain>
    </source>
</reference>
<comment type="caution">
    <text evidence="10">The sequence shown here is derived from an EMBL/GenBank/DDBJ whole genome shotgun (WGS) entry which is preliminary data.</text>
</comment>
<protein>
    <submittedName>
        <fullName evidence="10">L,D-transpeptidase</fullName>
    </submittedName>
</protein>
<proteinExistence type="predicted"/>
<dbReference type="GO" id="GO:0005576">
    <property type="term" value="C:extracellular region"/>
    <property type="evidence" value="ECO:0007669"/>
    <property type="project" value="TreeGrafter"/>
</dbReference>
<evidence type="ECO:0000256" key="2">
    <source>
        <dbReference type="ARBA" id="ARBA00022679"/>
    </source>
</evidence>
<keyword evidence="2" id="KW-0808">Transferase</keyword>
<evidence type="ECO:0000313" key="10">
    <source>
        <dbReference type="EMBL" id="MCZ9293866.1"/>
    </source>
</evidence>
<evidence type="ECO:0000256" key="4">
    <source>
        <dbReference type="ARBA" id="ARBA00022984"/>
    </source>
</evidence>
<gene>
    <name evidence="10" type="ORF">L8U60_05130</name>
</gene>
<keyword evidence="8" id="KW-0732">Signal</keyword>
<keyword evidence="11" id="KW-1185">Reference proteome</keyword>
<dbReference type="EMBL" id="JAKMUS010000006">
    <property type="protein sequence ID" value="MCZ9293866.1"/>
    <property type="molecule type" value="Genomic_DNA"/>
</dbReference>
<accession>A0A9X3LU76</accession>
<dbReference type="Gene3D" id="2.40.440.10">
    <property type="entry name" value="L,D-transpeptidase catalytic domain-like"/>
    <property type="match status" value="1"/>
</dbReference>
<evidence type="ECO:0000256" key="5">
    <source>
        <dbReference type="ARBA" id="ARBA00023316"/>
    </source>
</evidence>
<evidence type="ECO:0000256" key="1">
    <source>
        <dbReference type="ARBA" id="ARBA00004752"/>
    </source>
</evidence>
<dbReference type="GO" id="GO:0018104">
    <property type="term" value="P:peptidoglycan-protein cross-linking"/>
    <property type="evidence" value="ECO:0007669"/>
    <property type="project" value="TreeGrafter"/>
</dbReference>
<feature type="compositionally biased region" description="Pro residues" evidence="7">
    <location>
        <begin position="126"/>
        <end position="142"/>
    </location>
</feature>
<feature type="region of interest" description="Disordered" evidence="7">
    <location>
        <begin position="121"/>
        <end position="148"/>
    </location>
</feature>
<dbReference type="SUPFAM" id="SSF141523">
    <property type="entry name" value="L,D-transpeptidase catalytic domain-like"/>
    <property type="match status" value="1"/>
</dbReference>
<name>A0A9X3LU76_9CORY</name>
<organism evidence="10 11">
    <name type="scientific">Corynebacterium meitnerae</name>
    <dbReference type="NCBI Taxonomy" id="2913498"/>
    <lineage>
        <taxon>Bacteria</taxon>
        <taxon>Bacillati</taxon>
        <taxon>Actinomycetota</taxon>
        <taxon>Actinomycetes</taxon>
        <taxon>Mycobacteriales</taxon>
        <taxon>Corynebacteriaceae</taxon>
        <taxon>Corynebacterium</taxon>
    </lineage>
</organism>
<feature type="active site" description="Nucleophile" evidence="6">
    <location>
        <position position="235"/>
    </location>
</feature>
<comment type="pathway">
    <text evidence="1 6">Cell wall biogenesis; peptidoglycan biosynthesis.</text>
</comment>
<dbReference type="RefSeq" id="WP_269965301.1">
    <property type="nucleotide sequence ID" value="NZ_JAKMUS010000006.1"/>
</dbReference>
<evidence type="ECO:0000313" key="11">
    <source>
        <dbReference type="Proteomes" id="UP001146468"/>
    </source>
</evidence>
<evidence type="ECO:0000256" key="8">
    <source>
        <dbReference type="SAM" id="SignalP"/>
    </source>
</evidence>